<gene>
    <name evidence="1" type="ORF">GPUH_LOCUS7108</name>
</gene>
<dbReference type="EMBL" id="UYRT01017820">
    <property type="protein sequence ID" value="VDK57237.1"/>
    <property type="molecule type" value="Genomic_DNA"/>
</dbReference>
<evidence type="ECO:0000313" key="2">
    <source>
        <dbReference type="Proteomes" id="UP000271098"/>
    </source>
</evidence>
<dbReference type="Proteomes" id="UP000271098">
    <property type="component" value="Unassembled WGS sequence"/>
</dbReference>
<accession>A0A3P6RDR4</accession>
<name>A0A3P6RDR4_9BILA</name>
<organism evidence="1 2">
    <name type="scientific">Gongylonema pulchrum</name>
    <dbReference type="NCBI Taxonomy" id="637853"/>
    <lineage>
        <taxon>Eukaryota</taxon>
        <taxon>Metazoa</taxon>
        <taxon>Ecdysozoa</taxon>
        <taxon>Nematoda</taxon>
        <taxon>Chromadorea</taxon>
        <taxon>Rhabditida</taxon>
        <taxon>Spirurina</taxon>
        <taxon>Spiruromorpha</taxon>
        <taxon>Spiruroidea</taxon>
        <taxon>Gongylonematidae</taxon>
        <taxon>Gongylonema</taxon>
    </lineage>
</organism>
<evidence type="ECO:0000313" key="1">
    <source>
        <dbReference type="EMBL" id="VDK57237.1"/>
    </source>
</evidence>
<reference evidence="1 2" key="1">
    <citation type="submission" date="2018-11" db="EMBL/GenBank/DDBJ databases">
        <authorList>
            <consortium name="Pathogen Informatics"/>
        </authorList>
    </citation>
    <scope>NUCLEOTIDE SEQUENCE [LARGE SCALE GENOMIC DNA]</scope>
</reference>
<keyword evidence="2" id="KW-1185">Reference proteome</keyword>
<dbReference type="AlphaFoldDB" id="A0A3P6RDR4"/>
<sequence>MYKMTMLTMNWVMMMMVQWKKALHQANFLIAMNWRTMSKRLLMFLVKMIIRRHIGQKVLDIWFLSFTAINVFLEKKKHIRSFIYSRGHIYNDPWDSHCKDSVSVLLCTRLAQLYQAL</sequence>
<protein>
    <submittedName>
        <fullName evidence="1">Uncharacterized protein</fullName>
    </submittedName>
</protein>
<proteinExistence type="predicted"/>